<dbReference type="PROSITE" id="PS00463">
    <property type="entry name" value="ZN2_CY6_FUNGAL_1"/>
    <property type="match status" value="1"/>
</dbReference>
<proteinExistence type="predicted"/>
<evidence type="ECO:0000313" key="3">
    <source>
        <dbReference type="EMBL" id="KAG0687957.1"/>
    </source>
</evidence>
<feature type="compositionally biased region" description="Low complexity" evidence="1">
    <location>
        <begin position="118"/>
        <end position="128"/>
    </location>
</feature>
<evidence type="ECO:0000259" key="2">
    <source>
        <dbReference type="PROSITE" id="PS50048"/>
    </source>
</evidence>
<dbReference type="GO" id="GO:0008270">
    <property type="term" value="F:zinc ion binding"/>
    <property type="evidence" value="ECO:0007669"/>
    <property type="project" value="InterPro"/>
</dbReference>
<feature type="domain" description="Zn(2)-C6 fungal-type" evidence="2">
    <location>
        <begin position="17"/>
        <end position="47"/>
    </location>
</feature>
<dbReference type="Gene3D" id="4.10.240.10">
    <property type="entry name" value="Zn(2)-C6 fungal-type DNA-binding domain"/>
    <property type="match status" value="1"/>
</dbReference>
<dbReference type="CDD" id="cd00067">
    <property type="entry name" value="GAL4"/>
    <property type="match status" value="1"/>
</dbReference>
<keyword evidence="4" id="KW-1185">Reference proteome</keyword>
<dbReference type="Proteomes" id="UP000697127">
    <property type="component" value="Unassembled WGS sequence"/>
</dbReference>
<comment type="caution">
    <text evidence="3">The sequence shown here is derived from an EMBL/GenBank/DDBJ whole genome shotgun (WGS) entry which is preliminary data.</text>
</comment>
<organism evidence="3 4">
    <name type="scientific">Pichia californica</name>
    <dbReference type="NCBI Taxonomy" id="460514"/>
    <lineage>
        <taxon>Eukaryota</taxon>
        <taxon>Fungi</taxon>
        <taxon>Dikarya</taxon>
        <taxon>Ascomycota</taxon>
        <taxon>Saccharomycotina</taxon>
        <taxon>Pichiomycetes</taxon>
        <taxon>Pichiales</taxon>
        <taxon>Pichiaceae</taxon>
        <taxon>Pichia</taxon>
    </lineage>
</organism>
<sequence length="152" mass="17318">MDIKKKKKKSTDYSRRGCIQCKKSHLKCDEKFPTCSRCSKRNTKCSYFTNFLLESTDPRFDQNMTSRTKIVWENSKENTLQNSNVPNDTTPIINTTSTVILSKVNSTSTLIEHIIEKNNNNGISPTNNPKKLTPPAPTINDYNNNNINNSNN</sequence>
<accession>A0A9P6WJ97</accession>
<dbReference type="PANTHER" id="PTHR47657">
    <property type="entry name" value="STEROL REGULATORY ELEMENT-BINDING PROTEIN ECM22"/>
    <property type="match status" value="1"/>
</dbReference>
<dbReference type="InterPro" id="IPR052400">
    <property type="entry name" value="Zn2-C6_fungal_TF"/>
</dbReference>
<dbReference type="AlphaFoldDB" id="A0A9P6WJ97"/>
<dbReference type="PANTHER" id="PTHR47657:SF7">
    <property type="entry name" value="STEROL REGULATORY ELEMENT-BINDING PROTEIN ECM22"/>
    <property type="match status" value="1"/>
</dbReference>
<dbReference type="SMART" id="SM00066">
    <property type="entry name" value="GAL4"/>
    <property type="match status" value="1"/>
</dbReference>
<feature type="non-terminal residue" evidence="3">
    <location>
        <position position="152"/>
    </location>
</feature>
<protein>
    <recommendedName>
        <fullName evidence="2">Zn(2)-C6 fungal-type domain-containing protein</fullName>
    </recommendedName>
</protein>
<evidence type="ECO:0000256" key="1">
    <source>
        <dbReference type="SAM" id="MobiDB-lite"/>
    </source>
</evidence>
<evidence type="ECO:0000313" key="4">
    <source>
        <dbReference type="Proteomes" id="UP000697127"/>
    </source>
</evidence>
<reference evidence="3" key="1">
    <citation type="submission" date="2020-11" db="EMBL/GenBank/DDBJ databases">
        <title>Kefir isolates.</title>
        <authorList>
            <person name="Marcisauskas S."/>
            <person name="Kim Y."/>
            <person name="Blasche S."/>
        </authorList>
    </citation>
    <scope>NUCLEOTIDE SEQUENCE</scope>
    <source>
        <strain evidence="3">Olga-1</strain>
    </source>
</reference>
<name>A0A9P6WJ97_9ASCO</name>
<feature type="region of interest" description="Disordered" evidence="1">
    <location>
        <begin position="118"/>
        <end position="152"/>
    </location>
</feature>
<dbReference type="Pfam" id="PF00172">
    <property type="entry name" value="Zn_clus"/>
    <property type="match status" value="1"/>
</dbReference>
<dbReference type="PROSITE" id="PS50048">
    <property type="entry name" value="ZN2_CY6_FUNGAL_2"/>
    <property type="match status" value="1"/>
</dbReference>
<dbReference type="SUPFAM" id="SSF57701">
    <property type="entry name" value="Zn2/Cys6 DNA-binding domain"/>
    <property type="match status" value="1"/>
</dbReference>
<dbReference type="InterPro" id="IPR001138">
    <property type="entry name" value="Zn2Cys6_DnaBD"/>
</dbReference>
<dbReference type="OrthoDB" id="3985954at2759"/>
<dbReference type="GO" id="GO:0000981">
    <property type="term" value="F:DNA-binding transcription factor activity, RNA polymerase II-specific"/>
    <property type="evidence" value="ECO:0007669"/>
    <property type="project" value="InterPro"/>
</dbReference>
<dbReference type="EMBL" id="PUHW01000196">
    <property type="protein sequence ID" value="KAG0687957.1"/>
    <property type="molecule type" value="Genomic_DNA"/>
</dbReference>
<dbReference type="InterPro" id="IPR036864">
    <property type="entry name" value="Zn2-C6_fun-type_DNA-bd_sf"/>
</dbReference>
<gene>
    <name evidence="3" type="ORF">C6P40_001571</name>
</gene>
<feature type="compositionally biased region" description="Low complexity" evidence="1">
    <location>
        <begin position="140"/>
        <end position="152"/>
    </location>
</feature>